<evidence type="ECO:0000313" key="1">
    <source>
        <dbReference type="EMBL" id="MBX55202.1"/>
    </source>
</evidence>
<proteinExistence type="predicted"/>
<organism evidence="1">
    <name type="scientific">Rhizophora mucronata</name>
    <name type="common">Asiatic mangrove</name>
    <dbReference type="NCBI Taxonomy" id="61149"/>
    <lineage>
        <taxon>Eukaryota</taxon>
        <taxon>Viridiplantae</taxon>
        <taxon>Streptophyta</taxon>
        <taxon>Embryophyta</taxon>
        <taxon>Tracheophyta</taxon>
        <taxon>Spermatophyta</taxon>
        <taxon>Magnoliopsida</taxon>
        <taxon>eudicotyledons</taxon>
        <taxon>Gunneridae</taxon>
        <taxon>Pentapetalae</taxon>
        <taxon>rosids</taxon>
        <taxon>fabids</taxon>
        <taxon>Malpighiales</taxon>
        <taxon>Rhizophoraceae</taxon>
        <taxon>Rhizophora</taxon>
    </lineage>
</organism>
<name>A0A2P2PKG2_RHIMU</name>
<protein>
    <submittedName>
        <fullName evidence="1">Uncharacterized protein</fullName>
    </submittedName>
</protein>
<accession>A0A2P2PKG2</accession>
<reference evidence="1" key="1">
    <citation type="submission" date="2018-02" db="EMBL/GenBank/DDBJ databases">
        <title>Rhizophora mucronata_Transcriptome.</title>
        <authorList>
            <person name="Meera S.P."/>
            <person name="Sreeshan A."/>
            <person name="Augustine A."/>
        </authorList>
    </citation>
    <scope>NUCLEOTIDE SEQUENCE</scope>
    <source>
        <tissue evidence="1">Leaf</tissue>
    </source>
</reference>
<dbReference type="AlphaFoldDB" id="A0A2P2PKG2"/>
<sequence>MVELLSPVYSFIFFIFFKNPDLLSKSSEMNFNVVAGIPM</sequence>
<dbReference type="EMBL" id="GGEC01074718">
    <property type="protein sequence ID" value="MBX55202.1"/>
    <property type="molecule type" value="Transcribed_RNA"/>
</dbReference>